<dbReference type="InterPro" id="IPR042115">
    <property type="entry name" value="PriA_3primeBD_sf"/>
</dbReference>
<reference evidence="15 16" key="1">
    <citation type="submission" date="2020-01" db="EMBL/GenBank/DDBJ databases">
        <authorList>
            <person name="Gulvik C.A."/>
            <person name="Batra D.G."/>
        </authorList>
    </citation>
    <scope>NUCLEOTIDE SEQUENCE [LARGE SCALE GENOMIC DNA]</scope>
    <source>
        <strain evidence="15 16">W9323</strain>
    </source>
</reference>
<comment type="function">
    <text evidence="12">Initiates the restart of stalled replication forks, which reloads the replicative helicase on sites other than the origin of replication. Recognizes and binds to abandoned replication forks and remodels them to uncover a helicase loading site. Promotes assembly of the primosome at these replication forks.</text>
</comment>
<evidence type="ECO:0000256" key="6">
    <source>
        <dbReference type="ARBA" id="ARBA00022806"/>
    </source>
</evidence>
<evidence type="ECO:0000256" key="7">
    <source>
        <dbReference type="ARBA" id="ARBA00022833"/>
    </source>
</evidence>
<comment type="subunit">
    <text evidence="12">Component of the replication restart primosome.</text>
</comment>
<feature type="domain" description="Helicase C-terminal" evidence="14">
    <location>
        <begin position="553"/>
        <end position="707"/>
    </location>
</feature>
<evidence type="ECO:0000259" key="13">
    <source>
        <dbReference type="PROSITE" id="PS51192"/>
    </source>
</evidence>
<dbReference type="EC" id="5.6.2.4" evidence="12"/>
<evidence type="ECO:0000313" key="16">
    <source>
        <dbReference type="Proteomes" id="UP000503088"/>
    </source>
</evidence>
<dbReference type="InterPro" id="IPR011545">
    <property type="entry name" value="DEAD/DEAH_box_helicase_dom"/>
</dbReference>
<keyword evidence="7 12" id="KW-0862">Zinc</keyword>
<comment type="catalytic activity">
    <reaction evidence="12">
        <text>Couples ATP hydrolysis with the unwinding of duplex DNA by translocating in the 3'-5' direction.</text>
        <dbReference type="EC" id="5.6.2.4"/>
    </reaction>
</comment>
<dbReference type="Pfam" id="PF00270">
    <property type="entry name" value="DEAD"/>
    <property type="match status" value="1"/>
</dbReference>
<dbReference type="NCBIfam" id="TIGR00595">
    <property type="entry name" value="priA"/>
    <property type="match status" value="1"/>
</dbReference>
<keyword evidence="3 12" id="KW-0479">Metal-binding</keyword>
<dbReference type="KEGG" id="kpul:GXN76_09470"/>
<evidence type="ECO:0000256" key="5">
    <source>
        <dbReference type="ARBA" id="ARBA00022801"/>
    </source>
</evidence>
<feature type="binding site" evidence="12">
    <location>
        <position position="530"/>
    </location>
    <ligand>
        <name>Zn(2+)</name>
        <dbReference type="ChEBI" id="CHEBI:29105"/>
        <label>2</label>
    </ligand>
</feature>
<keyword evidence="16" id="KW-1185">Reference proteome</keyword>
<dbReference type="GO" id="GO:0043138">
    <property type="term" value="F:3'-5' DNA helicase activity"/>
    <property type="evidence" value="ECO:0007669"/>
    <property type="project" value="UniProtKB-EC"/>
</dbReference>
<dbReference type="Gene3D" id="3.40.50.300">
    <property type="entry name" value="P-loop containing nucleotide triphosphate hydrolases"/>
    <property type="match status" value="2"/>
</dbReference>
<dbReference type="PROSITE" id="PS51194">
    <property type="entry name" value="HELICASE_CTER"/>
    <property type="match status" value="1"/>
</dbReference>
<dbReference type="Pfam" id="PF17764">
    <property type="entry name" value="PriA_3primeBD"/>
    <property type="match status" value="1"/>
</dbReference>
<evidence type="ECO:0000256" key="12">
    <source>
        <dbReference type="HAMAP-Rule" id="MF_00983"/>
    </source>
</evidence>
<dbReference type="FunFam" id="3.40.1440.60:FF:000001">
    <property type="entry name" value="Primosomal protein N"/>
    <property type="match status" value="1"/>
</dbReference>
<dbReference type="GO" id="GO:0016787">
    <property type="term" value="F:hydrolase activity"/>
    <property type="evidence" value="ECO:0007669"/>
    <property type="project" value="UniProtKB-KW"/>
</dbReference>
<dbReference type="CDD" id="cd17929">
    <property type="entry name" value="DEXHc_priA"/>
    <property type="match status" value="1"/>
</dbReference>
<comment type="catalytic activity">
    <reaction evidence="11 12">
        <text>ATP + H2O = ADP + phosphate + H(+)</text>
        <dbReference type="Rhea" id="RHEA:13065"/>
        <dbReference type="ChEBI" id="CHEBI:15377"/>
        <dbReference type="ChEBI" id="CHEBI:15378"/>
        <dbReference type="ChEBI" id="CHEBI:30616"/>
        <dbReference type="ChEBI" id="CHEBI:43474"/>
        <dbReference type="ChEBI" id="CHEBI:456216"/>
        <dbReference type="EC" id="5.6.2.4"/>
    </reaction>
</comment>
<evidence type="ECO:0000259" key="14">
    <source>
        <dbReference type="PROSITE" id="PS51194"/>
    </source>
</evidence>
<dbReference type="SMART" id="SM00487">
    <property type="entry name" value="DEXDc"/>
    <property type="match status" value="1"/>
</dbReference>
<accession>A0A7D4BYA1</accession>
<feature type="binding site" evidence="12">
    <location>
        <position position="548"/>
    </location>
    <ligand>
        <name>Zn(2+)</name>
        <dbReference type="ChEBI" id="CHEBI:29105"/>
        <label>2</label>
    </ligand>
</feature>
<dbReference type="PANTHER" id="PTHR30580">
    <property type="entry name" value="PRIMOSOMAL PROTEIN N"/>
    <property type="match status" value="1"/>
</dbReference>
<dbReference type="GO" id="GO:0008270">
    <property type="term" value="F:zinc ion binding"/>
    <property type="evidence" value="ECO:0007669"/>
    <property type="project" value="UniProtKB-UniRule"/>
</dbReference>
<dbReference type="PANTHER" id="PTHR30580:SF0">
    <property type="entry name" value="PRIMOSOMAL PROTEIN N"/>
    <property type="match status" value="1"/>
</dbReference>
<gene>
    <name evidence="12 15" type="primary">priA</name>
    <name evidence="15" type="ORF">GXN76_09470</name>
</gene>
<dbReference type="Pfam" id="PF18074">
    <property type="entry name" value="PriA_C"/>
    <property type="match status" value="1"/>
</dbReference>
<dbReference type="EMBL" id="CP048104">
    <property type="protein sequence ID" value="QKG85993.1"/>
    <property type="molecule type" value="Genomic_DNA"/>
</dbReference>
<dbReference type="InterPro" id="IPR041236">
    <property type="entry name" value="PriA_C"/>
</dbReference>
<dbReference type="AlphaFoldDB" id="A0A7D4BYA1"/>
<feature type="binding site" evidence="12">
    <location>
        <position position="558"/>
    </location>
    <ligand>
        <name>Zn(2+)</name>
        <dbReference type="ChEBI" id="CHEBI:29105"/>
        <label>1</label>
    </ligand>
</feature>
<dbReference type="FunFam" id="3.40.50.300:FF:000489">
    <property type="entry name" value="Primosome assembly protein PriA"/>
    <property type="match status" value="1"/>
</dbReference>
<dbReference type="GO" id="GO:0003677">
    <property type="term" value="F:DNA binding"/>
    <property type="evidence" value="ECO:0007669"/>
    <property type="project" value="UniProtKB-UniRule"/>
</dbReference>
<dbReference type="Proteomes" id="UP000503088">
    <property type="component" value="Chromosome"/>
</dbReference>
<keyword evidence="4 12" id="KW-0547">Nucleotide-binding</keyword>
<dbReference type="InterPro" id="IPR005259">
    <property type="entry name" value="PriA"/>
</dbReference>
<feature type="domain" description="Helicase ATP-binding" evidence="13">
    <location>
        <begin position="290"/>
        <end position="456"/>
    </location>
</feature>
<feature type="binding site" evidence="12">
    <location>
        <position position="527"/>
    </location>
    <ligand>
        <name>Zn(2+)</name>
        <dbReference type="ChEBI" id="CHEBI:29105"/>
        <label>2</label>
    </ligand>
</feature>
<proteinExistence type="inferred from homology"/>
<keyword evidence="8 12" id="KW-0067">ATP-binding</keyword>
<evidence type="ECO:0000313" key="15">
    <source>
        <dbReference type="EMBL" id="QKG85993.1"/>
    </source>
</evidence>
<dbReference type="GO" id="GO:0006269">
    <property type="term" value="P:DNA replication, synthesis of primer"/>
    <property type="evidence" value="ECO:0007669"/>
    <property type="project" value="UniProtKB-KW"/>
</dbReference>
<dbReference type="Gene3D" id="3.40.1440.60">
    <property type="entry name" value="PriA, 3(prime) DNA-binding domain"/>
    <property type="match status" value="1"/>
</dbReference>
<comment type="cofactor">
    <cofactor evidence="12">
        <name>Zn(2+)</name>
        <dbReference type="ChEBI" id="CHEBI:29105"/>
    </cofactor>
    <text evidence="12">Binds 2 zinc ions per subunit.</text>
</comment>
<feature type="binding site" evidence="12">
    <location>
        <position position="521"/>
    </location>
    <ligand>
        <name>Zn(2+)</name>
        <dbReference type="ChEBI" id="CHEBI:29105"/>
        <label>1</label>
    </ligand>
</feature>
<dbReference type="GO" id="GO:0006310">
    <property type="term" value="P:DNA recombination"/>
    <property type="evidence" value="ECO:0007669"/>
    <property type="project" value="InterPro"/>
</dbReference>
<evidence type="ECO:0000256" key="10">
    <source>
        <dbReference type="ARBA" id="ARBA00023235"/>
    </source>
</evidence>
<dbReference type="HAMAP" id="MF_00983">
    <property type="entry name" value="PriA"/>
    <property type="match status" value="1"/>
</dbReference>
<dbReference type="CDD" id="cd18804">
    <property type="entry name" value="SF2_C_priA"/>
    <property type="match status" value="1"/>
</dbReference>
<evidence type="ECO:0000256" key="9">
    <source>
        <dbReference type="ARBA" id="ARBA00023125"/>
    </source>
</evidence>
<keyword evidence="2 12" id="KW-0235">DNA replication</keyword>
<keyword evidence="5 12" id="KW-0378">Hydrolase</keyword>
<keyword evidence="6 12" id="KW-0347">Helicase</keyword>
<evidence type="ECO:0000256" key="4">
    <source>
        <dbReference type="ARBA" id="ARBA00022741"/>
    </source>
</evidence>
<dbReference type="Pfam" id="PF18319">
    <property type="entry name" value="Zn_ribbon_PriA"/>
    <property type="match status" value="1"/>
</dbReference>
<dbReference type="PROSITE" id="PS51192">
    <property type="entry name" value="HELICASE_ATP_BIND_1"/>
    <property type="match status" value="1"/>
</dbReference>
<dbReference type="InterPro" id="IPR041222">
    <property type="entry name" value="PriA_3primeBD"/>
</dbReference>
<name>A0A7D4BYA1_9BACL</name>
<dbReference type="SUPFAM" id="SSF52540">
    <property type="entry name" value="P-loop containing nucleoside triphosphate hydrolases"/>
    <property type="match status" value="2"/>
</dbReference>
<evidence type="ECO:0000256" key="3">
    <source>
        <dbReference type="ARBA" id="ARBA00022723"/>
    </source>
</evidence>
<protein>
    <recommendedName>
        <fullName evidence="12">Replication restart protein PriA</fullName>
    </recommendedName>
    <alternativeName>
        <fullName evidence="12">ATP-dependent DNA helicase PriA</fullName>
        <ecNumber evidence="12">5.6.2.4</ecNumber>
    </alternativeName>
    <alternativeName>
        <fullName evidence="12">DNA 3'-5' helicase PriA</fullName>
    </alternativeName>
</protein>
<dbReference type="Pfam" id="PF00271">
    <property type="entry name" value="Helicase_C"/>
    <property type="match status" value="1"/>
</dbReference>
<keyword evidence="10 12" id="KW-0413">Isomerase</keyword>
<evidence type="ECO:0000256" key="8">
    <source>
        <dbReference type="ARBA" id="ARBA00022840"/>
    </source>
</evidence>
<dbReference type="GO" id="GO:0005524">
    <property type="term" value="F:ATP binding"/>
    <property type="evidence" value="ECO:0007669"/>
    <property type="project" value="UniProtKB-UniRule"/>
</dbReference>
<dbReference type="InterPro" id="IPR040498">
    <property type="entry name" value="PriA_CRR"/>
</dbReference>
<sequence length="810" mass="92194">MDHKRIAQVYVDVAALETDKPFDYLVPDSLQNIVEVGSRVRVPFGSRTRMGYIAGFAKSSSARRLKPLVDVMDMIPPLTPDLVELAVWMSQVYLCPVITVLHAMVPAVLKGKYRQILRLAPDFQDKNLLTSGEAGFFDELTKRGGVFLEEALKYSGITPSLVKEWLKEGRLISEEQVGDRTTRKQVTWVKNGVGSAVLRKTAEELDHRAKRQRDVLLFFADHPGEYPLPEILSRLNVARTTVKRLVEKELLNWEEREEYRDPYAGRNFKQTLPLPLTPEQENAFRAIDEPLQKGHSHGILLQGVTGSGKTEIYLQAITRALELNREAIVLVPEISLTPQMVARFKGRFGSRVAVMHSGLSDGERYDEWRKIRRGEVQVAIGARSAIFAPFSKLGLVIMDEEHESSYKQEEQPKYHARKVAEYRCAQHGAVLVLGTATPEVSTYFRARTGGYQWITLRQRVHGRPFPQVNIVDMREELRTGNRSVFSRPLREALADCGQRGEQAVLFLNRRGFSTFVLCRECGEAVQCPHCDISLTYHRTNRTLRCHYCGYTEPVPQQCPACNSSHIRYFGTGTQRVEEELARSLPGLRVIRMDVDTTGRKGAHERLLSAFGAGKADVLLGTQMIAKGLDFPNVTLVGVIAADTMLHLPDYKASERTFQLLTQVSGRAGRHEKPGRVVVQTYTPEHFSIQMAAAHDVDRFYRQECKLRKLHQYPPFCRLITILFSHQDRSRVMQAGMQSAQRLTPYLPPEAELLGPVPASIPRIKDRYRMQIMIKHHHHIDEKSELIEQLRHLKRWLDDPELRVSIDREGE</sequence>
<dbReference type="GO" id="GO:0006270">
    <property type="term" value="P:DNA replication initiation"/>
    <property type="evidence" value="ECO:0007669"/>
    <property type="project" value="TreeGrafter"/>
</dbReference>
<dbReference type="InterPro" id="IPR014001">
    <property type="entry name" value="Helicase_ATP-bd"/>
</dbReference>
<feature type="binding site" evidence="12">
    <location>
        <position position="518"/>
    </location>
    <ligand>
        <name>Zn(2+)</name>
        <dbReference type="ChEBI" id="CHEBI:29105"/>
        <label>1</label>
    </ligand>
</feature>
<dbReference type="SMART" id="SM00490">
    <property type="entry name" value="HELICc"/>
    <property type="match status" value="1"/>
</dbReference>
<evidence type="ECO:0000256" key="2">
    <source>
        <dbReference type="ARBA" id="ARBA00022705"/>
    </source>
</evidence>
<dbReference type="GO" id="GO:0006302">
    <property type="term" value="P:double-strand break repair"/>
    <property type="evidence" value="ECO:0007669"/>
    <property type="project" value="InterPro"/>
</dbReference>
<dbReference type="InterPro" id="IPR001650">
    <property type="entry name" value="Helicase_C-like"/>
</dbReference>
<feature type="binding site" evidence="12">
    <location>
        <position position="561"/>
    </location>
    <ligand>
        <name>Zn(2+)</name>
        <dbReference type="ChEBI" id="CHEBI:29105"/>
        <label>1</label>
    </ligand>
</feature>
<keyword evidence="1 12" id="KW-0639">Primosome</keyword>
<feature type="binding site" evidence="12">
    <location>
        <position position="545"/>
    </location>
    <ligand>
        <name>Zn(2+)</name>
        <dbReference type="ChEBI" id="CHEBI:29105"/>
        <label>2</label>
    </ligand>
</feature>
<evidence type="ECO:0000256" key="11">
    <source>
        <dbReference type="ARBA" id="ARBA00048988"/>
    </source>
</evidence>
<evidence type="ECO:0000256" key="1">
    <source>
        <dbReference type="ARBA" id="ARBA00022515"/>
    </source>
</evidence>
<comment type="similarity">
    <text evidence="12">Belongs to the helicase family. PriA subfamily.</text>
</comment>
<dbReference type="InterPro" id="IPR027417">
    <property type="entry name" value="P-loop_NTPase"/>
</dbReference>
<organism evidence="15 16">
    <name type="scientific">Kroppenstedtia pulmonis</name>
    <dbReference type="NCBI Taxonomy" id="1380685"/>
    <lineage>
        <taxon>Bacteria</taxon>
        <taxon>Bacillati</taxon>
        <taxon>Bacillota</taxon>
        <taxon>Bacilli</taxon>
        <taxon>Bacillales</taxon>
        <taxon>Thermoactinomycetaceae</taxon>
        <taxon>Kroppenstedtia</taxon>
    </lineage>
</organism>
<keyword evidence="9 12" id="KW-0238">DNA-binding</keyword>
<dbReference type="GO" id="GO:1990077">
    <property type="term" value="C:primosome complex"/>
    <property type="evidence" value="ECO:0007669"/>
    <property type="project" value="UniProtKB-UniRule"/>
</dbReference>
<dbReference type="NCBIfam" id="NF004066">
    <property type="entry name" value="PRK05580.1-3"/>
    <property type="match status" value="1"/>
</dbReference>